<gene>
    <name evidence="1" type="ORF">COW49_02270</name>
</gene>
<sequence>MKSSLMQGRSVLANEYVVKVVLNLYDGMVIRARAKRVTNNDLACAASIGKLFTPGRVSGYGWVLAQINQQWKIATPMLIKATVSDRSAANLIMDSTGCDHTFEVSFVGIHNGYAISEVLQHTIMISRIM</sequence>
<organism evidence="1 2">
    <name type="scientific">Candidatus Kaiserbacteria bacterium CG17_big_fil_post_rev_8_21_14_2_50_51_7</name>
    <dbReference type="NCBI Taxonomy" id="1974613"/>
    <lineage>
        <taxon>Bacteria</taxon>
        <taxon>Candidatus Kaiseribacteriota</taxon>
    </lineage>
</organism>
<reference evidence="2" key="1">
    <citation type="submission" date="2017-09" db="EMBL/GenBank/DDBJ databases">
        <title>Depth-based differentiation of microbial function through sediment-hosted aquifers and enrichment of novel symbionts in the deep terrestrial subsurface.</title>
        <authorList>
            <person name="Probst A.J."/>
            <person name="Ladd B."/>
            <person name="Jarett J.K."/>
            <person name="Geller-Mcgrath D.E."/>
            <person name="Sieber C.M.K."/>
            <person name="Emerson J.B."/>
            <person name="Anantharaman K."/>
            <person name="Thomas B.C."/>
            <person name="Malmstrom R."/>
            <person name="Stieglmeier M."/>
            <person name="Klingl A."/>
            <person name="Woyke T."/>
            <person name="Ryan C.M."/>
            <person name="Banfield J.F."/>
        </authorList>
    </citation>
    <scope>NUCLEOTIDE SEQUENCE [LARGE SCALE GENOMIC DNA]</scope>
</reference>
<dbReference type="EMBL" id="PFFD01000102">
    <property type="protein sequence ID" value="PIV86972.1"/>
    <property type="molecule type" value="Genomic_DNA"/>
</dbReference>
<dbReference type="Proteomes" id="UP000228497">
    <property type="component" value="Unassembled WGS sequence"/>
</dbReference>
<dbReference type="AlphaFoldDB" id="A0A2M7FBU5"/>
<accession>A0A2M7FBU5</accession>
<proteinExistence type="predicted"/>
<protein>
    <submittedName>
        <fullName evidence="1">Uncharacterized protein</fullName>
    </submittedName>
</protein>
<evidence type="ECO:0000313" key="1">
    <source>
        <dbReference type="EMBL" id="PIV86972.1"/>
    </source>
</evidence>
<comment type="caution">
    <text evidence="1">The sequence shown here is derived from an EMBL/GenBank/DDBJ whole genome shotgun (WGS) entry which is preliminary data.</text>
</comment>
<evidence type="ECO:0000313" key="2">
    <source>
        <dbReference type="Proteomes" id="UP000228497"/>
    </source>
</evidence>
<name>A0A2M7FBU5_9BACT</name>